<proteinExistence type="predicted"/>
<dbReference type="InterPro" id="IPR009367">
    <property type="entry name" value="Elm1-like"/>
</dbReference>
<gene>
    <name evidence="1" type="ORF">E2C06_05695</name>
</gene>
<comment type="caution">
    <text evidence="1">The sequence shown here is derived from an EMBL/GenBank/DDBJ whole genome shotgun (WGS) entry which is preliminary data.</text>
</comment>
<reference evidence="1 2" key="1">
    <citation type="journal article" date="2016" name="J. Microbiol.">
        <title>Dankookia rubra gen. nov., sp. nov., an alphaproteobacterium isolated from sediment of a shallow stream.</title>
        <authorList>
            <person name="Kim W.H."/>
            <person name="Kim D.H."/>
            <person name="Kang K."/>
            <person name="Ahn T.Y."/>
        </authorList>
    </citation>
    <scope>NUCLEOTIDE SEQUENCE [LARGE SCALE GENOMIC DNA]</scope>
    <source>
        <strain evidence="1 2">JCM30602</strain>
    </source>
</reference>
<dbReference type="Pfam" id="PF06258">
    <property type="entry name" value="Mito_fiss_Elm1"/>
    <property type="match status" value="1"/>
</dbReference>
<evidence type="ECO:0008006" key="3">
    <source>
        <dbReference type="Google" id="ProtNLM"/>
    </source>
</evidence>
<dbReference type="AlphaFoldDB" id="A0A4R5QM42"/>
<protein>
    <recommendedName>
        <fullName evidence="3">Nucleoside-diphosphate sugar epimerase</fullName>
    </recommendedName>
</protein>
<dbReference type="Proteomes" id="UP000295096">
    <property type="component" value="Unassembled WGS sequence"/>
</dbReference>
<sequence length="311" mass="32420">MTAEAAVWTLADPRAGTAAQALGIAERLGVPFRTVPLAWGGMAGLPWPWPSLGGLTPAARAAFRPPWPRLVISAGRRAAPVARWLGRRGARLVHCMRPGFGAAEFDLLVLGRHDRPKEAANILPILGACHRMSPARLEVARRDWVALADLTAPRIALLVGGPVRAEGMDPTRAAAIGAEVAGFAGSVLATASRRTGGAATEALAASLAGVPHRLHRWGDAGPNPYAGFLAWADAVVVSGDSVSMLSEALATTVPVFIADPGGLGLRHLRLHGGLIAAGQAKMLAAAPTPFDRPRLDEAARVAAEIRTRGWL</sequence>
<keyword evidence="2" id="KW-1185">Reference proteome</keyword>
<organism evidence="1 2">
    <name type="scientific">Dankookia rubra</name>
    <dbReference type="NCBI Taxonomy" id="1442381"/>
    <lineage>
        <taxon>Bacteria</taxon>
        <taxon>Pseudomonadati</taxon>
        <taxon>Pseudomonadota</taxon>
        <taxon>Alphaproteobacteria</taxon>
        <taxon>Acetobacterales</taxon>
        <taxon>Roseomonadaceae</taxon>
        <taxon>Dankookia</taxon>
    </lineage>
</organism>
<accession>A0A4R5QM42</accession>
<dbReference type="RefSeq" id="WP_133287611.1">
    <property type="nucleotide sequence ID" value="NZ_SMSJ01000004.1"/>
</dbReference>
<dbReference type="PANTHER" id="PTHR33986:SF15">
    <property type="entry name" value="MITOCHONDRIAL FISSION PROTEIN ELM1"/>
    <property type="match status" value="1"/>
</dbReference>
<dbReference type="EMBL" id="SMSJ01000004">
    <property type="protein sequence ID" value="TDH63817.1"/>
    <property type="molecule type" value="Genomic_DNA"/>
</dbReference>
<dbReference type="OrthoDB" id="272235at2"/>
<evidence type="ECO:0000313" key="1">
    <source>
        <dbReference type="EMBL" id="TDH63817.1"/>
    </source>
</evidence>
<evidence type="ECO:0000313" key="2">
    <source>
        <dbReference type="Proteomes" id="UP000295096"/>
    </source>
</evidence>
<name>A0A4R5QM42_9PROT</name>
<dbReference type="PANTHER" id="PTHR33986">
    <property type="entry name" value="OS02G0535700 PROTEIN"/>
    <property type="match status" value="1"/>
</dbReference>